<dbReference type="RefSeq" id="WP_373288171.1">
    <property type="nucleotide sequence ID" value="NZ_BMGG01000001.1"/>
</dbReference>
<dbReference type="PRINTS" id="PR00412">
    <property type="entry name" value="EPOXHYDRLASE"/>
</dbReference>
<dbReference type="EMBL" id="BMGG01000001">
    <property type="protein sequence ID" value="GGC45683.1"/>
    <property type="molecule type" value="Genomic_DNA"/>
</dbReference>
<keyword evidence="4" id="KW-1185">Reference proteome</keyword>
<dbReference type="InterPro" id="IPR000073">
    <property type="entry name" value="AB_hydrolase_1"/>
</dbReference>
<reference evidence="3" key="2">
    <citation type="submission" date="2020-09" db="EMBL/GenBank/DDBJ databases">
        <authorList>
            <person name="Sun Q."/>
            <person name="Zhou Y."/>
        </authorList>
    </citation>
    <scope>NUCLEOTIDE SEQUENCE</scope>
    <source>
        <strain evidence="3">CGMCC 1.12919</strain>
    </source>
</reference>
<name>A0A916X808_9HYPH</name>
<proteinExistence type="predicted"/>
<dbReference type="AlphaFoldDB" id="A0A916X808"/>
<evidence type="ECO:0000313" key="4">
    <source>
        <dbReference type="Proteomes" id="UP000637002"/>
    </source>
</evidence>
<accession>A0A916X808</accession>
<evidence type="ECO:0000256" key="1">
    <source>
        <dbReference type="ARBA" id="ARBA00022801"/>
    </source>
</evidence>
<keyword evidence="1 3" id="KW-0378">Hydrolase</keyword>
<dbReference type="GO" id="GO:0016787">
    <property type="term" value="F:hydrolase activity"/>
    <property type="evidence" value="ECO:0007669"/>
    <property type="project" value="UniProtKB-KW"/>
</dbReference>
<dbReference type="InterPro" id="IPR000639">
    <property type="entry name" value="Epox_hydrolase-like"/>
</dbReference>
<evidence type="ECO:0000313" key="3">
    <source>
        <dbReference type="EMBL" id="GGC45683.1"/>
    </source>
</evidence>
<evidence type="ECO:0000259" key="2">
    <source>
        <dbReference type="Pfam" id="PF00561"/>
    </source>
</evidence>
<protein>
    <submittedName>
        <fullName evidence="3">Epoxide hydrolase</fullName>
    </submittedName>
</protein>
<feature type="domain" description="AB hydrolase-1" evidence="2">
    <location>
        <begin position="26"/>
        <end position="127"/>
    </location>
</feature>
<reference evidence="3" key="1">
    <citation type="journal article" date="2014" name="Int. J. Syst. Evol. Microbiol.">
        <title>Complete genome sequence of Corynebacterium casei LMG S-19264T (=DSM 44701T), isolated from a smear-ripened cheese.</title>
        <authorList>
            <consortium name="US DOE Joint Genome Institute (JGI-PGF)"/>
            <person name="Walter F."/>
            <person name="Albersmeier A."/>
            <person name="Kalinowski J."/>
            <person name="Ruckert C."/>
        </authorList>
    </citation>
    <scope>NUCLEOTIDE SEQUENCE</scope>
    <source>
        <strain evidence="3">CGMCC 1.12919</strain>
    </source>
</reference>
<dbReference type="Gene3D" id="3.40.50.1820">
    <property type="entry name" value="alpha/beta hydrolase"/>
    <property type="match status" value="1"/>
</dbReference>
<dbReference type="Proteomes" id="UP000637002">
    <property type="component" value="Unassembled WGS sequence"/>
</dbReference>
<organism evidence="3 4">
    <name type="scientific">Chelatococcus reniformis</name>
    <dbReference type="NCBI Taxonomy" id="1494448"/>
    <lineage>
        <taxon>Bacteria</taxon>
        <taxon>Pseudomonadati</taxon>
        <taxon>Pseudomonadota</taxon>
        <taxon>Alphaproteobacteria</taxon>
        <taxon>Hyphomicrobiales</taxon>
        <taxon>Chelatococcaceae</taxon>
        <taxon>Chelatococcus</taxon>
    </lineage>
</organism>
<dbReference type="PANTHER" id="PTHR43329">
    <property type="entry name" value="EPOXIDE HYDROLASE"/>
    <property type="match status" value="1"/>
</dbReference>
<gene>
    <name evidence="3" type="primary">ephA</name>
    <name evidence="3" type="ORF">GCM10010994_01030</name>
</gene>
<comment type="caution">
    <text evidence="3">The sequence shown here is derived from an EMBL/GenBank/DDBJ whole genome shotgun (WGS) entry which is preliminary data.</text>
</comment>
<sequence>MSEIKHARVEANGLSFALSTAGDAGPLVVLCHGFPELAYSWRHQLPALAAAGFRAVAPDMRGYGGTRGPNSVDRYSVFELVGDIVAIVQALGEREAIIVGHDWGAAVAWQAALIRPDMFKAVCAMSVPFQPRRPGKLPIDSYRKITAEKGLGEFYIVAFQDEGRVEAEFEVDVERTMRAVFGGIAEEGREADRWSLYAKPGEPLLQLHNPRPLPAWISEREFAVFVDAFRANGFRRPIHWYRNIDRNWLLSAPWQDASIGVPALFITGSRDPVRGFAGAAERALAEFVPDLRGSVVIEGAGHWVQQEAAAEVNEALLGFLKGL</sequence>
<dbReference type="InterPro" id="IPR029058">
    <property type="entry name" value="AB_hydrolase_fold"/>
</dbReference>
<dbReference type="SUPFAM" id="SSF53474">
    <property type="entry name" value="alpha/beta-Hydrolases"/>
    <property type="match status" value="1"/>
</dbReference>
<dbReference type="Pfam" id="PF00561">
    <property type="entry name" value="Abhydrolase_1"/>
    <property type="match status" value="1"/>
</dbReference>